<dbReference type="EMBL" id="BDGG01000011">
    <property type="protein sequence ID" value="GAV04579.1"/>
    <property type="molecule type" value="Genomic_DNA"/>
</dbReference>
<evidence type="ECO:0000256" key="2">
    <source>
        <dbReference type="SAM" id="SignalP"/>
    </source>
</evidence>
<name>A0A1D1W122_RAMVA</name>
<feature type="compositionally biased region" description="Polar residues" evidence="1">
    <location>
        <begin position="204"/>
        <end position="216"/>
    </location>
</feature>
<feature type="compositionally biased region" description="Low complexity" evidence="1">
    <location>
        <begin position="232"/>
        <end position="241"/>
    </location>
</feature>
<feature type="region of interest" description="Disordered" evidence="1">
    <location>
        <begin position="172"/>
        <end position="241"/>
    </location>
</feature>
<reference evidence="3 4" key="1">
    <citation type="journal article" date="2016" name="Nat. Commun.">
        <title>Extremotolerant tardigrade genome and improved radiotolerance of human cultured cells by tardigrade-unique protein.</title>
        <authorList>
            <person name="Hashimoto T."/>
            <person name="Horikawa D.D."/>
            <person name="Saito Y."/>
            <person name="Kuwahara H."/>
            <person name="Kozuka-Hata H."/>
            <person name="Shin-I T."/>
            <person name="Minakuchi Y."/>
            <person name="Ohishi K."/>
            <person name="Motoyama A."/>
            <person name="Aizu T."/>
            <person name="Enomoto A."/>
            <person name="Kondo K."/>
            <person name="Tanaka S."/>
            <person name="Hara Y."/>
            <person name="Koshikawa S."/>
            <person name="Sagara H."/>
            <person name="Miura T."/>
            <person name="Yokobori S."/>
            <person name="Miyagawa K."/>
            <person name="Suzuki Y."/>
            <person name="Kubo T."/>
            <person name="Oyama M."/>
            <person name="Kohara Y."/>
            <person name="Fujiyama A."/>
            <person name="Arakawa K."/>
            <person name="Katayama T."/>
            <person name="Toyoda A."/>
            <person name="Kunieda T."/>
        </authorList>
    </citation>
    <scope>NUCLEOTIDE SEQUENCE [LARGE SCALE GENOMIC DNA]</scope>
    <source>
        <strain evidence="3 4">YOKOZUNA-1</strain>
    </source>
</reference>
<sequence length="426" mass="46701">MSSCADKQNPDFNMKLSWILLAVLAQYASSERISNVESPTWGRRATVEPGSYGARVGDRSPTFEGDQELVVRPYDWSATDSPRRFTHTWERSDAPTGRVSYLSGLTTQDPLYTYNRASSAAGYPAGSGSYASAAGYPAGSSASNYVTARRGSYQTDKWGDVITGGATTQPSLYSPYDRTTDRWGSSGGDRDSAWGSAGSSYGGRTTSRYGSYGSDTTRGRYGSGSDRDREWSSVGSGSSAGLSPYAARDRFDRNEAYLRIDTELVKLTNEKGLVSTGKSCDTFGACDTICFGYIDTERPNAEFPGSRDSKYWPQLFETDDNNSPAFTKANLTRDVCGVPYRSAVLRVLCEDKDGIGANDLINNWDCNIQRDPEGETYASWHTGECLAKFQADKMKLTFRYKIYQIPKSRCDPKKGALQDTTTPRSG</sequence>
<keyword evidence="4" id="KW-1185">Reference proteome</keyword>
<dbReference type="Proteomes" id="UP000186922">
    <property type="component" value="Unassembled WGS sequence"/>
</dbReference>
<accession>A0A1D1W122</accession>
<dbReference type="OrthoDB" id="10063851at2759"/>
<evidence type="ECO:0000313" key="3">
    <source>
        <dbReference type="EMBL" id="GAV04579.1"/>
    </source>
</evidence>
<feature type="signal peptide" evidence="2">
    <location>
        <begin position="1"/>
        <end position="30"/>
    </location>
</feature>
<evidence type="ECO:0000313" key="4">
    <source>
        <dbReference type="Proteomes" id="UP000186922"/>
    </source>
</evidence>
<evidence type="ECO:0000256" key="1">
    <source>
        <dbReference type="SAM" id="MobiDB-lite"/>
    </source>
</evidence>
<comment type="caution">
    <text evidence="3">The sequence shown here is derived from an EMBL/GenBank/DDBJ whole genome shotgun (WGS) entry which is preliminary data.</text>
</comment>
<feature type="compositionally biased region" description="Low complexity" evidence="1">
    <location>
        <begin position="193"/>
        <end position="203"/>
    </location>
</feature>
<proteinExistence type="predicted"/>
<dbReference type="AlphaFoldDB" id="A0A1D1W122"/>
<feature type="chain" id="PRO_5008899073" evidence="2">
    <location>
        <begin position="31"/>
        <end position="426"/>
    </location>
</feature>
<organism evidence="3 4">
    <name type="scientific">Ramazzottius varieornatus</name>
    <name type="common">Water bear</name>
    <name type="synonym">Tardigrade</name>
    <dbReference type="NCBI Taxonomy" id="947166"/>
    <lineage>
        <taxon>Eukaryota</taxon>
        <taxon>Metazoa</taxon>
        <taxon>Ecdysozoa</taxon>
        <taxon>Tardigrada</taxon>
        <taxon>Eutardigrada</taxon>
        <taxon>Parachela</taxon>
        <taxon>Hypsibioidea</taxon>
        <taxon>Ramazzottiidae</taxon>
        <taxon>Ramazzottius</taxon>
    </lineage>
</organism>
<gene>
    <name evidence="3" type="primary">RvY_14843-1</name>
    <name evidence="3" type="synonym">RvY_14843.1</name>
    <name evidence="3" type="ORF">RvY_14843</name>
</gene>
<protein>
    <submittedName>
        <fullName evidence="3">Uncharacterized protein</fullName>
    </submittedName>
</protein>
<keyword evidence="2" id="KW-0732">Signal</keyword>